<proteinExistence type="predicted"/>
<evidence type="ECO:0000313" key="2">
    <source>
        <dbReference type="Proteomes" id="UP001497700"/>
    </source>
</evidence>
<organism evidence="1 2">
    <name type="scientific">Hypoxylon rubiginosum</name>
    <dbReference type="NCBI Taxonomy" id="110542"/>
    <lineage>
        <taxon>Eukaryota</taxon>
        <taxon>Fungi</taxon>
        <taxon>Dikarya</taxon>
        <taxon>Ascomycota</taxon>
        <taxon>Pezizomycotina</taxon>
        <taxon>Sordariomycetes</taxon>
        <taxon>Xylariomycetidae</taxon>
        <taxon>Xylariales</taxon>
        <taxon>Hypoxylaceae</taxon>
        <taxon>Hypoxylon</taxon>
    </lineage>
</organism>
<keyword evidence="2" id="KW-1185">Reference proteome</keyword>
<dbReference type="Proteomes" id="UP001497700">
    <property type="component" value="Unassembled WGS sequence"/>
</dbReference>
<reference evidence="1 2" key="1">
    <citation type="journal article" date="2022" name="New Phytol.">
        <title>Ecological generalism drives hyperdiversity of secondary metabolite gene clusters in xylarialean endophytes.</title>
        <authorList>
            <person name="Franco M.E.E."/>
            <person name="Wisecaver J.H."/>
            <person name="Arnold A.E."/>
            <person name="Ju Y.M."/>
            <person name="Slot J.C."/>
            <person name="Ahrendt S."/>
            <person name="Moore L.P."/>
            <person name="Eastman K.E."/>
            <person name="Scott K."/>
            <person name="Konkel Z."/>
            <person name="Mondo S.J."/>
            <person name="Kuo A."/>
            <person name="Hayes R.D."/>
            <person name="Haridas S."/>
            <person name="Andreopoulos B."/>
            <person name="Riley R."/>
            <person name="LaButti K."/>
            <person name="Pangilinan J."/>
            <person name="Lipzen A."/>
            <person name="Amirebrahimi M."/>
            <person name="Yan J."/>
            <person name="Adam C."/>
            <person name="Keymanesh K."/>
            <person name="Ng V."/>
            <person name="Louie K."/>
            <person name="Northen T."/>
            <person name="Drula E."/>
            <person name="Henrissat B."/>
            <person name="Hsieh H.M."/>
            <person name="Youens-Clark K."/>
            <person name="Lutzoni F."/>
            <person name="Miadlikowska J."/>
            <person name="Eastwood D.C."/>
            <person name="Hamelin R.C."/>
            <person name="Grigoriev I.V."/>
            <person name="U'Ren J.M."/>
        </authorList>
    </citation>
    <scope>NUCLEOTIDE SEQUENCE [LARGE SCALE GENOMIC DNA]</scope>
    <source>
        <strain evidence="1 2">CBS 119005</strain>
    </source>
</reference>
<comment type="caution">
    <text evidence="1">The sequence shown here is derived from an EMBL/GenBank/DDBJ whole genome shotgun (WGS) entry which is preliminary data.</text>
</comment>
<protein>
    <submittedName>
        <fullName evidence="1">Uncharacterized protein</fullName>
    </submittedName>
</protein>
<accession>A0ACB9YMN9</accession>
<evidence type="ECO:0000313" key="1">
    <source>
        <dbReference type="EMBL" id="KAI4860477.1"/>
    </source>
</evidence>
<sequence>MSRLPVKTSYMSNDVNIPDDFLTSEPHDAEPITFKQIDFENTVLKEYKGLYAVVLDNVLSPSECAQLIKLAEASVPEENRNKADGSAWAPALVNAGGGYEVHVPDYRNSDRIIWDRQDVVDRLWARLERVPRVRDELLSLGQQQQERVVQRPGWFAPDPADPAPRWDFYRVNKRMRFLRYGAGQFFRPHCDSAYREIADGHDVMTHYTLHLYLNDSRQEVGDKADLVGGATSFLSSDEKRKLDVDPKAGRVLIFQHRRLYHSGDDVKEGIKYTVRTDIMYRSRAK</sequence>
<dbReference type="EMBL" id="MU393585">
    <property type="protein sequence ID" value="KAI4860477.1"/>
    <property type="molecule type" value="Genomic_DNA"/>
</dbReference>
<gene>
    <name evidence="1" type="ORF">F4820DRAFT_108283</name>
</gene>
<name>A0ACB9YMN9_9PEZI</name>